<dbReference type="PANTHER" id="PTHR37207">
    <property type="entry name" value="OS09G0446000 PROTEIN"/>
    <property type="match status" value="1"/>
</dbReference>
<dbReference type="EMBL" id="EF084838">
    <property type="protein sequence ID" value="ABK24147.1"/>
    <property type="molecule type" value="mRNA"/>
</dbReference>
<sequence>MDKMKDGQYSKDEVESLRKPKFRIVEDDSKPVLTDPLLRSNPIETEQAVLWLPPFDPKPKRYSGEMDVS</sequence>
<name>A9NU36_PICSI</name>
<protein>
    <submittedName>
        <fullName evidence="1">Uncharacterized protein</fullName>
    </submittedName>
</protein>
<dbReference type="PANTHER" id="PTHR37207:SF1">
    <property type="entry name" value="OS09G0446000 PROTEIN"/>
    <property type="match status" value="1"/>
</dbReference>
<evidence type="ECO:0000313" key="1">
    <source>
        <dbReference type="EMBL" id="ABK24147.1"/>
    </source>
</evidence>
<reference evidence="1" key="1">
    <citation type="journal article" date="2008" name="BMC Genomics">
        <title>A conifer genomics resource of 200,000 spruce (Picea spp.) ESTs and 6,464 high-quality, sequence-finished full-length cDNAs for Sitka spruce (Picea sitchensis).</title>
        <authorList>
            <person name="Ralph S.G."/>
            <person name="Chun H.J."/>
            <person name="Kolosova N."/>
            <person name="Cooper D."/>
            <person name="Oddy C."/>
            <person name="Ritland C.E."/>
            <person name="Kirkpatrick R."/>
            <person name="Moore R."/>
            <person name="Barber S."/>
            <person name="Holt R.A."/>
            <person name="Jones S.J."/>
            <person name="Marra M.A."/>
            <person name="Douglas C.J."/>
            <person name="Ritland K."/>
            <person name="Bohlmann J."/>
        </authorList>
    </citation>
    <scope>NUCLEOTIDE SEQUENCE</scope>
    <source>
        <tissue evidence="1">Bark</tissue>
    </source>
</reference>
<organism evidence="1">
    <name type="scientific">Picea sitchensis</name>
    <name type="common">Sitka spruce</name>
    <name type="synonym">Pinus sitchensis</name>
    <dbReference type="NCBI Taxonomy" id="3332"/>
    <lineage>
        <taxon>Eukaryota</taxon>
        <taxon>Viridiplantae</taxon>
        <taxon>Streptophyta</taxon>
        <taxon>Embryophyta</taxon>
        <taxon>Tracheophyta</taxon>
        <taxon>Spermatophyta</taxon>
        <taxon>Pinopsida</taxon>
        <taxon>Pinidae</taxon>
        <taxon>Conifers I</taxon>
        <taxon>Pinales</taxon>
        <taxon>Pinaceae</taxon>
        <taxon>Picea</taxon>
    </lineage>
</organism>
<accession>A9NU36</accession>
<proteinExistence type="evidence at transcript level"/>
<dbReference type="AlphaFoldDB" id="A9NU36"/>